<dbReference type="InterPro" id="IPR013154">
    <property type="entry name" value="ADH-like_N"/>
</dbReference>
<evidence type="ECO:0000313" key="4">
    <source>
        <dbReference type="EMBL" id="MCM3716489.1"/>
    </source>
</evidence>
<dbReference type="Proteomes" id="UP001139179">
    <property type="component" value="Unassembled WGS sequence"/>
</dbReference>
<dbReference type="GO" id="GO:0070402">
    <property type="term" value="F:NADPH binding"/>
    <property type="evidence" value="ECO:0007669"/>
    <property type="project" value="TreeGrafter"/>
</dbReference>
<feature type="domain" description="Enoyl reductase (ER)" evidence="3">
    <location>
        <begin position="14"/>
        <end position="328"/>
    </location>
</feature>
<sequence length="331" mass="36303">MLEANCIICHNFGRPQEVLKIEQKEVVPPQDDEVLVRMLARPINPSDLIPIRGSYAHRLSLPHIPGYEGVGLVEQVGPLAPRHLVGARVLPLRGEGTWQEYVRTKGKWAVPVPDWIDHFTAAQMYINPVTAWVVCTEVLRLGVGDVLAVNAGGSTIGRLFAQLANVLGFRLIAVTRHDRHTEQLLQLGASAVVNTSEQDVVEAMWELTDGRGAHAAIDSVGGAAGNELAYGIRPGGMFLSIGLLSGRQVNWEEIVKQAGVRANLFHLRHWNKDVSAAKWQETFQQLIQLIESRQVRLMEAAQQYDLIEVKKAVAAVETISGGKGKVFLTSG</sequence>
<evidence type="ECO:0000313" key="5">
    <source>
        <dbReference type="Proteomes" id="UP001139179"/>
    </source>
</evidence>
<keyword evidence="5" id="KW-1185">Reference proteome</keyword>
<dbReference type="SUPFAM" id="SSF50129">
    <property type="entry name" value="GroES-like"/>
    <property type="match status" value="1"/>
</dbReference>
<dbReference type="GO" id="GO:0016651">
    <property type="term" value="F:oxidoreductase activity, acting on NAD(P)H"/>
    <property type="evidence" value="ECO:0007669"/>
    <property type="project" value="TreeGrafter"/>
</dbReference>
<evidence type="ECO:0000259" key="3">
    <source>
        <dbReference type="SMART" id="SM00829"/>
    </source>
</evidence>
<keyword evidence="1" id="KW-0521">NADP</keyword>
<accession>A0A9X2DT53</accession>
<dbReference type="InterPro" id="IPR036291">
    <property type="entry name" value="NAD(P)-bd_dom_sf"/>
</dbReference>
<keyword evidence="2" id="KW-0560">Oxidoreductase</keyword>
<dbReference type="InterPro" id="IPR011032">
    <property type="entry name" value="GroES-like_sf"/>
</dbReference>
<proteinExistence type="predicted"/>
<dbReference type="Pfam" id="PF08240">
    <property type="entry name" value="ADH_N"/>
    <property type="match status" value="1"/>
</dbReference>
<dbReference type="InterPro" id="IPR020843">
    <property type="entry name" value="ER"/>
</dbReference>
<dbReference type="SMART" id="SM00829">
    <property type="entry name" value="PKS_ER"/>
    <property type="match status" value="1"/>
</dbReference>
<dbReference type="PANTHER" id="PTHR48106">
    <property type="entry name" value="QUINONE OXIDOREDUCTASE PIG3-RELATED"/>
    <property type="match status" value="1"/>
</dbReference>
<dbReference type="RefSeq" id="WP_251225141.1">
    <property type="nucleotide sequence ID" value="NZ_JAMBOL010000039.1"/>
</dbReference>
<dbReference type="SUPFAM" id="SSF51735">
    <property type="entry name" value="NAD(P)-binding Rossmann-fold domains"/>
    <property type="match status" value="1"/>
</dbReference>
<organism evidence="4 5">
    <name type="scientific">Halalkalibacter oceani</name>
    <dbReference type="NCBI Taxonomy" id="1653776"/>
    <lineage>
        <taxon>Bacteria</taxon>
        <taxon>Bacillati</taxon>
        <taxon>Bacillota</taxon>
        <taxon>Bacilli</taxon>
        <taxon>Bacillales</taxon>
        <taxon>Bacillaceae</taxon>
        <taxon>Halalkalibacter</taxon>
    </lineage>
</organism>
<name>A0A9X2DT53_9BACI</name>
<dbReference type="EMBL" id="JAMBOL010000039">
    <property type="protein sequence ID" value="MCM3716489.1"/>
    <property type="molecule type" value="Genomic_DNA"/>
</dbReference>
<reference evidence="4" key="1">
    <citation type="submission" date="2022-05" db="EMBL/GenBank/DDBJ databases">
        <title>Comparative Genomics of Spacecraft Associated Microbes.</title>
        <authorList>
            <person name="Tran M.T."/>
            <person name="Wright A."/>
            <person name="Seuylemezian A."/>
            <person name="Eisen J."/>
            <person name="Coil D."/>
        </authorList>
    </citation>
    <scope>NUCLEOTIDE SEQUENCE</scope>
    <source>
        <strain evidence="4">214.1.1</strain>
    </source>
</reference>
<comment type="caution">
    <text evidence="4">The sequence shown here is derived from an EMBL/GenBank/DDBJ whole genome shotgun (WGS) entry which is preliminary data.</text>
</comment>
<evidence type="ECO:0000256" key="2">
    <source>
        <dbReference type="ARBA" id="ARBA00023002"/>
    </source>
</evidence>
<gene>
    <name evidence="4" type="ORF">M3202_20800</name>
</gene>
<dbReference type="Gene3D" id="3.90.180.10">
    <property type="entry name" value="Medium-chain alcohol dehydrogenases, catalytic domain"/>
    <property type="match status" value="1"/>
</dbReference>
<dbReference type="CDD" id="cd05282">
    <property type="entry name" value="ETR_like"/>
    <property type="match status" value="1"/>
</dbReference>
<dbReference type="Gene3D" id="3.40.50.720">
    <property type="entry name" value="NAD(P)-binding Rossmann-like Domain"/>
    <property type="match status" value="1"/>
</dbReference>
<protein>
    <submittedName>
        <fullName evidence="4">Zinc-dependent alcohol dehydrogenase family protein</fullName>
    </submittedName>
</protein>
<evidence type="ECO:0000256" key="1">
    <source>
        <dbReference type="ARBA" id="ARBA00022857"/>
    </source>
</evidence>
<dbReference type="PANTHER" id="PTHR48106:SF2">
    <property type="entry name" value="ZN2+-BINDING DEHYDROGENASE"/>
    <property type="match status" value="1"/>
</dbReference>
<dbReference type="Pfam" id="PF00107">
    <property type="entry name" value="ADH_zinc_N"/>
    <property type="match status" value="1"/>
</dbReference>
<dbReference type="AlphaFoldDB" id="A0A9X2DT53"/>
<dbReference type="InterPro" id="IPR013149">
    <property type="entry name" value="ADH-like_C"/>
</dbReference>